<evidence type="ECO:0000313" key="1">
    <source>
        <dbReference type="EMBL" id="MBM2615640.1"/>
    </source>
</evidence>
<reference evidence="1 2" key="1">
    <citation type="submission" date="2021-01" db="EMBL/GenBank/DDBJ databases">
        <title>Actinoplanes sp. nov. LDG1-06 isolated from lichen.</title>
        <authorList>
            <person name="Saeng-In P."/>
            <person name="Phongsopitanun W."/>
            <person name="Kanchanasin P."/>
            <person name="Yuki M."/>
            <person name="Kudo T."/>
            <person name="Ohkuma M."/>
            <person name="Tanasupawat S."/>
        </authorList>
    </citation>
    <scope>NUCLEOTIDE SEQUENCE [LARGE SCALE GENOMIC DNA]</scope>
    <source>
        <strain evidence="1 2">LDG1-06</strain>
    </source>
</reference>
<dbReference type="Proteomes" id="UP000632138">
    <property type="component" value="Unassembled WGS sequence"/>
</dbReference>
<proteinExistence type="predicted"/>
<protein>
    <submittedName>
        <fullName evidence="1">Uncharacterized protein</fullName>
    </submittedName>
</protein>
<name>A0ABS2A730_9ACTN</name>
<accession>A0ABS2A730</accession>
<evidence type="ECO:0000313" key="2">
    <source>
        <dbReference type="Proteomes" id="UP000632138"/>
    </source>
</evidence>
<organism evidence="1 2">
    <name type="scientific">Paractinoplanes ovalisporus</name>
    <dbReference type="NCBI Taxonomy" id="2810368"/>
    <lineage>
        <taxon>Bacteria</taxon>
        <taxon>Bacillati</taxon>
        <taxon>Actinomycetota</taxon>
        <taxon>Actinomycetes</taxon>
        <taxon>Micromonosporales</taxon>
        <taxon>Micromonosporaceae</taxon>
        <taxon>Paractinoplanes</taxon>
    </lineage>
</organism>
<dbReference type="EMBL" id="JAENHP010000002">
    <property type="protein sequence ID" value="MBM2615640.1"/>
    <property type="molecule type" value="Genomic_DNA"/>
</dbReference>
<gene>
    <name evidence="1" type="ORF">JIG36_08755</name>
</gene>
<comment type="caution">
    <text evidence="1">The sequence shown here is derived from an EMBL/GenBank/DDBJ whole genome shotgun (WGS) entry which is preliminary data.</text>
</comment>
<sequence length="629" mass="69743">MAFTDGSGVTDWISNVTRLTPDWAEDPRPWLTPIATGNGRLLTFLHEATHNWCFNSAVVHAQMYVAGRAEMNALVYLMLQDDPEPGESSGPAHDLRMFGQFIRDVSGDPRRRLGERVAEVRDRLGLHVHDDVVRLEVAGALLRPLAEGLALFAEYDAMSRLRSRAWSPLPVAVALNFAGRERFQALAERGPLEPNVTTTKVVGELLHEARLSEWAVTTKASLLRAPFRSEGGGYLPGYLTVKSMWRFLFQQDFRLYGESDIVLTYLRTFFFEDVELAAELLAPPISNVMLSTDRLIGAFNRRMQAFFDEATPRDLAEFEAALDSEGPVGAAGTLRTADEHEQARQRFAGQVAALESSEAARLSEFAYGTAVTSVNSLMALRTFVTVMSVEVEVDEKGTVTWQGREVLEVAPADVVRPASGPHTLDILLGMSGDERMSRLAVISRERTSRLALVGREQELHSVTVVMGLPDQREALRGALLSSFASRAKRESSARSLQFTAEAIVAEDWGLRMNRDHVRDQLREVVDQLYHDVALRYSSGYEAMDACGELMAAKGLRPLLGTTEALRGAAFLGLAAGLNSYRDVLETQFEKRGMDLPSLLDTLSRGWNEHGFPPRIHESADERPILIPFI</sequence>
<keyword evidence="2" id="KW-1185">Reference proteome</keyword>
<dbReference type="RefSeq" id="WP_203375509.1">
    <property type="nucleotide sequence ID" value="NZ_JAENHP010000002.1"/>
</dbReference>